<dbReference type="RefSeq" id="WP_199047330.1">
    <property type="nucleotide sequence ID" value="NZ_JAELXT010000003.1"/>
</dbReference>
<evidence type="ECO:0000259" key="3">
    <source>
        <dbReference type="Pfam" id="PF13751"/>
    </source>
</evidence>
<dbReference type="InterPro" id="IPR047629">
    <property type="entry name" value="IS1182_transpos"/>
</dbReference>
<dbReference type="NCBIfam" id="NF033551">
    <property type="entry name" value="transpos_IS1182"/>
    <property type="match status" value="1"/>
</dbReference>
<dbReference type="Proteomes" id="UP000620670">
    <property type="component" value="Unassembled WGS sequence"/>
</dbReference>
<dbReference type="InterPro" id="IPR008490">
    <property type="entry name" value="Transposase_InsH_N"/>
</dbReference>
<dbReference type="PANTHER" id="PTHR33408">
    <property type="entry name" value="TRANSPOSASE"/>
    <property type="match status" value="1"/>
</dbReference>
<feature type="coiled-coil region" evidence="1">
    <location>
        <begin position="166"/>
        <end position="222"/>
    </location>
</feature>
<keyword evidence="5" id="KW-1185">Reference proteome</keyword>
<evidence type="ECO:0000313" key="4">
    <source>
        <dbReference type="EMBL" id="MBJ6124849.1"/>
    </source>
</evidence>
<dbReference type="Pfam" id="PF13751">
    <property type="entry name" value="DDE_Tnp_1_6"/>
    <property type="match status" value="1"/>
</dbReference>
<evidence type="ECO:0000256" key="1">
    <source>
        <dbReference type="SAM" id="Coils"/>
    </source>
</evidence>
<dbReference type="EMBL" id="JAELXT010000003">
    <property type="protein sequence ID" value="MBJ6124849.1"/>
    <property type="molecule type" value="Genomic_DNA"/>
</dbReference>
<accession>A0ABS0XXT8</accession>
<evidence type="ECO:0000259" key="2">
    <source>
        <dbReference type="Pfam" id="PF05598"/>
    </source>
</evidence>
<feature type="domain" description="Transposase InsH N-terminal" evidence="2">
    <location>
        <begin position="19"/>
        <end position="112"/>
    </location>
</feature>
<sequence length="479" mass="53915">MKRFVEGEDRRQATLLPDCLDDYVAPDNPVRIIEAFVDELDLAALGFAGVVPEVTGRPAYHPATLLKIYVYGYLNRIQSSRRLERETQRNLELMWLTGRLMPDFKTIADFRRDNGPAIRAACAQFVVLCRQLNLFTRAVVAIDGSKFKAVNNRDKNFTVAKVAKRIEQVEASIARYLAALDRADRQDNDVAEAKTARLKEKIEGLRRQMQALREMGQQVEAAPDQQISLTDPDARSMATSGKGTGIVGYNVQMAVEAEHHLIVAHEVTNVGNDRTQLLAMGRQAQDVMACEELIALADRGYFNGDEVLACEGTGVLPCVPKTLTSGNTKRGLFTGQDFIYDAEHDHYTCPAGQHLTKGKVRSDRRDNIDHYRNLTACSACALKPRCTPDKHKRVKRWQHEDVLDRMQDRLERMPEAMTIRRQTVEHPFGTIKAWMGSTHFLMKTLEKVKTEMSLHVLAYNLKRMINILGVGPLLKALAA</sequence>
<dbReference type="Pfam" id="PF05598">
    <property type="entry name" value="DUF772"/>
    <property type="match status" value="1"/>
</dbReference>
<comment type="caution">
    <text evidence="4">The sequence shown here is derived from an EMBL/GenBank/DDBJ whole genome shotgun (WGS) entry which is preliminary data.</text>
</comment>
<dbReference type="InterPro" id="IPR025668">
    <property type="entry name" value="Tnp_DDE_dom"/>
</dbReference>
<proteinExistence type="predicted"/>
<dbReference type="PANTHER" id="PTHR33408:SF2">
    <property type="entry name" value="TRANSPOSASE DDE DOMAIN-CONTAINING PROTEIN"/>
    <property type="match status" value="1"/>
</dbReference>
<organism evidence="4 5">
    <name type="scientific">Microvirga splendida</name>
    <dbReference type="NCBI Taxonomy" id="2795727"/>
    <lineage>
        <taxon>Bacteria</taxon>
        <taxon>Pseudomonadati</taxon>
        <taxon>Pseudomonadota</taxon>
        <taxon>Alphaproteobacteria</taxon>
        <taxon>Hyphomicrobiales</taxon>
        <taxon>Methylobacteriaceae</taxon>
        <taxon>Microvirga</taxon>
    </lineage>
</organism>
<gene>
    <name evidence="4" type="ORF">JAO75_05435</name>
</gene>
<protein>
    <submittedName>
        <fullName evidence="4">IS1182 family transposase</fullName>
    </submittedName>
</protein>
<evidence type="ECO:0000313" key="5">
    <source>
        <dbReference type="Proteomes" id="UP000620670"/>
    </source>
</evidence>
<reference evidence="5" key="1">
    <citation type="submission" date="2020-12" db="EMBL/GenBank/DDBJ databases">
        <title>Hymenobacter sp.</title>
        <authorList>
            <person name="Kim M.K."/>
        </authorList>
    </citation>
    <scope>NUCLEOTIDE SEQUENCE [LARGE SCALE GENOMIC DNA]</scope>
    <source>
        <strain evidence="5">BT325</strain>
    </source>
</reference>
<keyword evidence="1" id="KW-0175">Coiled coil</keyword>
<feature type="domain" description="Transposase DDE" evidence="3">
    <location>
        <begin position="348"/>
        <end position="465"/>
    </location>
</feature>
<name>A0ABS0XXT8_9HYPH</name>